<reference evidence="1 2" key="1">
    <citation type="submission" date="2010-05" db="EMBL/GenBank/DDBJ databases">
        <title>Complete sequence of Methanococcus voltae A3.</title>
        <authorList>
            <consortium name="US DOE Joint Genome Institute"/>
            <person name="Lucas S."/>
            <person name="Copeland A."/>
            <person name="Lapidus A."/>
            <person name="Cheng J.-F."/>
            <person name="Bruce D."/>
            <person name="Goodwin L."/>
            <person name="Pitluck S."/>
            <person name="Lowry S."/>
            <person name="Clum A."/>
            <person name="Land M."/>
            <person name="Hauser L."/>
            <person name="Kyrpides N."/>
            <person name="Mikhailova N."/>
            <person name="Whitman W.B."/>
            <person name="Woyke T."/>
        </authorList>
    </citation>
    <scope>NUCLEOTIDE SEQUENCE [LARGE SCALE GENOMIC DNA]</scope>
    <source>
        <strain evidence="2">ATCC BAA-1334 / A3</strain>
    </source>
</reference>
<protein>
    <submittedName>
        <fullName evidence="1">Uncharacterized protein</fullName>
    </submittedName>
</protein>
<dbReference type="AlphaFoldDB" id="D7DSL7"/>
<dbReference type="KEGG" id="mvo:Mvol_0467"/>
<dbReference type="HOGENOM" id="CLU_2875139_0_0_2"/>
<sequence length="63" mass="7411">MNSDNKKKTYRLNEEDTNKLKFIKTALKASSYNETIKFMISQFYEVLEYEKAENKLIGLNNGI</sequence>
<organism evidence="1 2">
    <name type="scientific">Methanococcus voltae (strain ATCC BAA-1334 / A3)</name>
    <dbReference type="NCBI Taxonomy" id="456320"/>
    <lineage>
        <taxon>Archaea</taxon>
        <taxon>Methanobacteriati</taxon>
        <taxon>Methanobacteriota</taxon>
        <taxon>Methanomada group</taxon>
        <taxon>Methanococci</taxon>
        <taxon>Methanococcales</taxon>
        <taxon>Methanococcaceae</taxon>
        <taxon>Methanococcus</taxon>
    </lineage>
</organism>
<evidence type="ECO:0000313" key="1">
    <source>
        <dbReference type="EMBL" id="ADI36127.1"/>
    </source>
</evidence>
<proteinExistence type="predicted"/>
<dbReference type="STRING" id="456320.Mvol_0467"/>
<evidence type="ECO:0000313" key="2">
    <source>
        <dbReference type="Proteomes" id="UP000007722"/>
    </source>
</evidence>
<dbReference type="Proteomes" id="UP000007722">
    <property type="component" value="Chromosome"/>
</dbReference>
<gene>
    <name evidence="1" type="ordered locus">Mvol_0467</name>
</gene>
<name>D7DSL7_METV3</name>
<accession>D7DSL7</accession>
<keyword evidence="2" id="KW-1185">Reference proteome</keyword>
<dbReference type="InParanoid" id="D7DSL7"/>
<dbReference type="EMBL" id="CP002057">
    <property type="protein sequence ID" value="ADI36127.1"/>
    <property type="molecule type" value="Genomic_DNA"/>
</dbReference>